<dbReference type="Gene3D" id="3.80.10.10">
    <property type="entry name" value="Ribonuclease Inhibitor"/>
    <property type="match status" value="1"/>
</dbReference>
<protein>
    <recommendedName>
        <fullName evidence="7">Leucine-rich repeat-containing N-terminal plant-type domain-containing protein</fullName>
    </recommendedName>
</protein>
<evidence type="ECO:0000313" key="6">
    <source>
        <dbReference type="Proteomes" id="UP000315295"/>
    </source>
</evidence>
<gene>
    <name evidence="5" type="ORF">C1H46_010946</name>
</gene>
<keyword evidence="2" id="KW-0433">Leucine-rich repeat</keyword>
<keyword evidence="3" id="KW-0677">Repeat</keyword>
<dbReference type="EMBL" id="VIEB01000154">
    <property type="protein sequence ID" value="TQE03466.1"/>
    <property type="molecule type" value="Genomic_DNA"/>
</dbReference>
<dbReference type="SUPFAM" id="SSF52058">
    <property type="entry name" value="L domain-like"/>
    <property type="match status" value="1"/>
</dbReference>
<dbReference type="AlphaFoldDB" id="A0A540MXD6"/>
<evidence type="ECO:0000256" key="1">
    <source>
        <dbReference type="ARBA" id="ARBA00004479"/>
    </source>
</evidence>
<dbReference type="FunFam" id="3.80.10.10:FF:000383">
    <property type="entry name" value="Leucine-rich repeat receptor protein kinase EMS1"/>
    <property type="match status" value="1"/>
</dbReference>
<feature type="chain" id="PRO_5022241387" description="Leucine-rich repeat-containing N-terminal plant-type domain-containing protein" evidence="4">
    <location>
        <begin position="29"/>
        <end position="224"/>
    </location>
</feature>
<reference evidence="5 6" key="1">
    <citation type="journal article" date="2019" name="G3 (Bethesda)">
        <title>Sequencing of a Wild Apple (Malus baccata) Genome Unravels the Differences Between Cultivated and Wild Apple Species Regarding Disease Resistance and Cold Tolerance.</title>
        <authorList>
            <person name="Chen X."/>
        </authorList>
    </citation>
    <scope>NUCLEOTIDE SEQUENCE [LARGE SCALE GENOMIC DNA]</scope>
    <source>
        <strain evidence="6">cv. Shandingzi</strain>
        <tissue evidence="5">Leaves</tissue>
    </source>
</reference>
<organism evidence="5 6">
    <name type="scientific">Malus baccata</name>
    <name type="common">Siberian crab apple</name>
    <name type="synonym">Pyrus baccata</name>
    <dbReference type="NCBI Taxonomy" id="106549"/>
    <lineage>
        <taxon>Eukaryota</taxon>
        <taxon>Viridiplantae</taxon>
        <taxon>Streptophyta</taxon>
        <taxon>Embryophyta</taxon>
        <taxon>Tracheophyta</taxon>
        <taxon>Spermatophyta</taxon>
        <taxon>Magnoliopsida</taxon>
        <taxon>eudicotyledons</taxon>
        <taxon>Gunneridae</taxon>
        <taxon>Pentapetalae</taxon>
        <taxon>rosids</taxon>
        <taxon>fabids</taxon>
        <taxon>Rosales</taxon>
        <taxon>Rosaceae</taxon>
        <taxon>Amygdaloideae</taxon>
        <taxon>Maleae</taxon>
        <taxon>Malus</taxon>
    </lineage>
</organism>
<keyword evidence="4" id="KW-0732">Signal</keyword>
<evidence type="ECO:0008006" key="7">
    <source>
        <dbReference type="Google" id="ProtNLM"/>
    </source>
</evidence>
<evidence type="ECO:0000256" key="2">
    <source>
        <dbReference type="ARBA" id="ARBA00022614"/>
    </source>
</evidence>
<proteinExistence type="predicted"/>
<evidence type="ECO:0000256" key="4">
    <source>
        <dbReference type="SAM" id="SignalP"/>
    </source>
</evidence>
<evidence type="ECO:0000256" key="3">
    <source>
        <dbReference type="ARBA" id="ARBA00022737"/>
    </source>
</evidence>
<evidence type="ECO:0000313" key="5">
    <source>
        <dbReference type="EMBL" id="TQE03466.1"/>
    </source>
</evidence>
<dbReference type="InterPro" id="IPR032675">
    <property type="entry name" value="LRR_dom_sf"/>
</dbReference>
<dbReference type="PANTHER" id="PTHR48006:SF34">
    <property type="entry name" value="OS08G0203700 PROTEIN"/>
    <property type="match status" value="1"/>
</dbReference>
<comment type="subcellular location">
    <subcellularLocation>
        <location evidence="1">Membrane</location>
        <topology evidence="1">Single-pass type I membrane protein</topology>
    </subcellularLocation>
</comment>
<dbReference type="STRING" id="106549.A0A540MXD6"/>
<dbReference type="PANTHER" id="PTHR48006">
    <property type="entry name" value="LEUCINE-RICH REPEAT-CONTAINING PROTEIN DDB_G0281931-RELATED"/>
    <property type="match status" value="1"/>
</dbReference>
<name>A0A540MXD6_MALBA</name>
<sequence>MYNMKMKLMMRILLLCFLSCFWFQLSLAQNATTDPSEVRALNSIFEQWDTQPVPGLWNISGEPCSGSALNAADFESPNDDPDINPAIECDCTYDNSTTCHITKLRVYALNKRGVFPEEFVALRYLTTLRIDYNYFTGPLPAFIGNMSAMTVLYIRFNSFSGPIPKELGNLKELTVLDIGSNNFSGTLPPEIGNLVKLTDIYMDSCGLGGEIPSTFAKLTNMQIL</sequence>
<keyword evidence="6" id="KW-1185">Reference proteome</keyword>
<dbReference type="InterPro" id="IPR001611">
    <property type="entry name" value="Leu-rich_rpt"/>
</dbReference>
<dbReference type="Proteomes" id="UP000315295">
    <property type="component" value="Unassembled WGS sequence"/>
</dbReference>
<accession>A0A540MXD6</accession>
<dbReference type="GO" id="GO:0005886">
    <property type="term" value="C:plasma membrane"/>
    <property type="evidence" value="ECO:0007669"/>
    <property type="project" value="TreeGrafter"/>
</dbReference>
<feature type="signal peptide" evidence="4">
    <location>
        <begin position="1"/>
        <end position="28"/>
    </location>
</feature>
<comment type="caution">
    <text evidence="5">The sequence shown here is derived from an EMBL/GenBank/DDBJ whole genome shotgun (WGS) entry which is preliminary data.</text>
</comment>
<dbReference type="InterPro" id="IPR051824">
    <property type="entry name" value="LRR_Rcpt-Like_S/T_Kinase"/>
</dbReference>
<dbReference type="Pfam" id="PF00560">
    <property type="entry name" value="LRR_1"/>
    <property type="match status" value="4"/>
</dbReference>